<proteinExistence type="inferred from homology"/>
<keyword evidence="13" id="KW-1185">Reference proteome</keyword>
<dbReference type="Proteomes" id="UP000095280">
    <property type="component" value="Unplaced"/>
</dbReference>
<comment type="similarity">
    <text evidence="1">Belongs to the AB hydrolase superfamily.</text>
</comment>
<evidence type="ECO:0000256" key="9">
    <source>
        <dbReference type="ARBA" id="ARBA00048504"/>
    </source>
</evidence>
<dbReference type="Gene3D" id="3.40.50.1820">
    <property type="entry name" value="alpha/beta hydrolase"/>
    <property type="match status" value="1"/>
</dbReference>
<reference evidence="14" key="1">
    <citation type="submission" date="2016-11" db="UniProtKB">
        <authorList>
            <consortium name="WormBaseParasite"/>
        </authorList>
    </citation>
    <scope>IDENTIFICATION</scope>
</reference>
<evidence type="ECO:0000256" key="7">
    <source>
        <dbReference type="ARBA" id="ARBA00044064"/>
    </source>
</evidence>
<dbReference type="PANTHER" id="PTHR46118">
    <property type="entry name" value="PROTEIN ABHD11"/>
    <property type="match status" value="1"/>
</dbReference>
<evidence type="ECO:0000256" key="6">
    <source>
        <dbReference type="ARBA" id="ARBA00043742"/>
    </source>
</evidence>
<evidence type="ECO:0000256" key="11">
    <source>
        <dbReference type="ARBA" id="ARBA00048919"/>
    </source>
</evidence>
<protein>
    <recommendedName>
        <fullName evidence="7">sn-1-specific diacylglycerol lipase ABHD11</fullName>
        <ecNumber evidence="3">3.1.1.116</ecNumber>
    </recommendedName>
    <alternativeName>
        <fullName evidence="4">Alpha/beta hydrolase domain-containing protein 11</fullName>
    </alternativeName>
</protein>
<evidence type="ECO:0000256" key="3">
    <source>
        <dbReference type="ARBA" id="ARBA00026104"/>
    </source>
</evidence>
<comment type="catalytic activity">
    <reaction evidence="8">
        <text>1-octadecanoyl-2-(4Z,7Z,10Z,13Z,16Z,19Z-docosahexaenoyl)-sn-glycerol + H2O = 2-(4Z,7Z,10Z,13Z,16Z,19Z-docosahexaenoyl)-glycerol + octadecanoate + H(+)</text>
        <dbReference type="Rhea" id="RHEA:77107"/>
        <dbReference type="ChEBI" id="CHEBI:15377"/>
        <dbReference type="ChEBI" id="CHEBI:15378"/>
        <dbReference type="ChEBI" id="CHEBI:25629"/>
        <dbReference type="ChEBI" id="CHEBI:77129"/>
        <dbReference type="ChEBI" id="CHEBI:186738"/>
    </reaction>
</comment>
<comment type="catalytic activity">
    <reaction evidence="11">
        <text>1-octadecanoyl-2-(5Z,8Z,11Z,14Z-eicosatetraenoyl)-sn-glycerol + H2O = 2-(5Z,8Z,11Z,14Z-eicosatetraenoyl)-glycerol + octadecanoate + H(+)</text>
        <dbReference type="Rhea" id="RHEA:38507"/>
        <dbReference type="ChEBI" id="CHEBI:15377"/>
        <dbReference type="ChEBI" id="CHEBI:15378"/>
        <dbReference type="ChEBI" id="CHEBI:25629"/>
        <dbReference type="ChEBI" id="CHEBI:52392"/>
        <dbReference type="ChEBI" id="CHEBI:75728"/>
    </reaction>
</comment>
<dbReference type="Pfam" id="PF00561">
    <property type="entry name" value="Abhydrolase_1"/>
    <property type="match status" value="1"/>
</dbReference>
<evidence type="ECO:0000259" key="12">
    <source>
        <dbReference type="Pfam" id="PF00561"/>
    </source>
</evidence>
<evidence type="ECO:0000313" key="14">
    <source>
        <dbReference type="WBParaSite" id="snap_masked-unitig_39095-processed-gene-0.0-mRNA-1"/>
    </source>
</evidence>
<organism evidence="13 14">
    <name type="scientific">Macrostomum lignano</name>
    <dbReference type="NCBI Taxonomy" id="282301"/>
    <lineage>
        <taxon>Eukaryota</taxon>
        <taxon>Metazoa</taxon>
        <taxon>Spiralia</taxon>
        <taxon>Lophotrochozoa</taxon>
        <taxon>Platyhelminthes</taxon>
        <taxon>Rhabditophora</taxon>
        <taxon>Macrostomorpha</taxon>
        <taxon>Macrostomida</taxon>
        <taxon>Macrostomidae</taxon>
        <taxon>Macrostomum</taxon>
    </lineage>
</organism>
<dbReference type="InterPro" id="IPR000073">
    <property type="entry name" value="AB_hydrolase_1"/>
</dbReference>
<accession>A0A1I8JRD6</accession>
<evidence type="ECO:0000256" key="10">
    <source>
        <dbReference type="ARBA" id="ARBA00048513"/>
    </source>
</evidence>
<feature type="domain" description="AB hydrolase-1" evidence="12">
    <location>
        <begin position="221"/>
        <end position="292"/>
    </location>
</feature>
<comment type="catalytic activity">
    <reaction evidence="9">
        <text>1,2-didecanoylglycerol + H2O = decanoylglycerol + decanoate + H(+)</text>
        <dbReference type="Rhea" id="RHEA:48596"/>
        <dbReference type="ChEBI" id="CHEBI:11152"/>
        <dbReference type="ChEBI" id="CHEBI:15377"/>
        <dbReference type="ChEBI" id="CHEBI:15378"/>
        <dbReference type="ChEBI" id="CHEBI:27689"/>
        <dbReference type="ChEBI" id="CHEBI:90605"/>
    </reaction>
</comment>
<evidence type="ECO:0000256" key="4">
    <source>
        <dbReference type="ARBA" id="ARBA00042703"/>
    </source>
</evidence>
<evidence type="ECO:0000256" key="2">
    <source>
        <dbReference type="ARBA" id="ARBA00022801"/>
    </source>
</evidence>
<comment type="catalytic activity">
    <reaction evidence="6">
        <text>a 1,3-diacyl-sn-glycerol + H2O = a 1-acyl-sn-glycerol + a fatty acid + H(+)</text>
        <dbReference type="Rhea" id="RHEA:38503"/>
        <dbReference type="ChEBI" id="CHEBI:15377"/>
        <dbReference type="ChEBI" id="CHEBI:15378"/>
        <dbReference type="ChEBI" id="CHEBI:28868"/>
        <dbReference type="ChEBI" id="CHEBI:64683"/>
        <dbReference type="ChEBI" id="CHEBI:77272"/>
    </reaction>
</comment>
<keyword evidence="2" id="KW-0378">Hydrolase</keyword>
<dbReference type="GO" id="GO:0016787">
    <property type="term" value="F:hydrolase activity"/>
    <property type="evidence" value="ECO:0007669"/>
    <property type="project" value="UniProtKB-KW"/>
</dbReference>
<evidence type="ECO:0000256" key="8">
    <source>
        <dbReference type="ARBA" id="ARBA00048283"/>
    </source>
</evidence>
<dbReference type="PANTHER" id="PTHR46118:SF4">
    <property type="entry name" value="PROTEIN ABHD11"/>
    <property type="match status" value="1"/>
</dbReference>
<evidence type="ECO:0000313" key="13">
    <source>
        <dbReference type="Proteomes" id="UP000095280"/>
    </source>
</evidence>
<dbReference type="InterPro" id="IPR029058">
    <property type="entry name" value="AB_hydrolase_fold"/>
</dbReference>
<sequence>LNVTMVGVAVEGSHPNLMQILYRTRAALAACTCTMNRSRRSSSWYNAIRGLQVLSLSVSLLSPEELLRLPLTYDFRRVRLAGQDRAKPDGGLAAPAGASCCAGRCSTAPASWSPGREARSGWTAAGLQHLGWAPARLQEESQTAAGQHVFTLSTPDRDYVFSPPTSAAACQQWLNRHRQPAGFVAYSAGLPVLDDPQQLCAWPTPQSPTRAWPRSRRCSSCSGLFGMARNWRSVAKSLARNHSPIICADLRNHGDSPHHQDMSMAAMVGDTYSLPAAAAAVRSLIVVDASPQPSGSKPGWFRRASWS</sequence>
<evidence type="ECO:0000256" key="1">
    <source>
        <dbReference type="ARBA" id="ARBA00008645"/>
    </source>
</evidence>
<dbReference type="AlphaFoldDB" id="A0A1I8JRD6"/>
<comment type="catalytic activity">
    <reaction evidence="10">
        <text>1-octadecanoyl-2-(9Z-octadecenoyl)-sn-glycerol + H2O = 2-(9Z-octadecenoyl)-glycerol + octadecanoate + H(+)</text>
        <dbReference type="Rhea" id="RHEA:77103"/>
        <dbReference type="ChEBI" id="CHEBI:15377"/>
        <dbReference type="ChEBI" id="CHEBI:15378"/>
        <dbReference type="ChEBI" id="CHEBI:25629"/>
        <dbReference type="ChEBI" id="CHEBI:73990"/>
        <dbReference type="ChEBI" id="CHEBI:75468"/>
    </reaction>
</comment>
<evidence type="ECO:0000256" key="5">
    <source>
        <dbReference type="ARBA" id="ARBA00043667"/>
    </source>
</evidence>
<dbReference type="SUPFAM" id="SSF53474">
    <property type="entry name" value="alpha/beta-Hydrolases"/>
    <property type="match status" value="1"/>
</dbReference>
<comment type="catalytic activity">
    <reaction evidence="5">
        <text>a 1,2-diacyl-sn-glycerol + H2O = a 2-acylglycerol + a fatty acid + H(+)</text>
        <dbReference type="Rhea" id="RHEA:33275"/>
        <dbReference type="ChEBI" id="CHEBI:15377"/>
        <dbReference type="ChEBI" id="CHEBI:15378"/>
        <dbReference type="ChEBI" id="CHEBI:17389"/>
        <dbReference type="ChEBI" id="CHEBI:17815"/>
        <dbReference type="ChEBI" id="CHEBI:28868"/>
        <dbReference type="EC" id="3.1.1.116"/>
    </reaction>
</comment>
<dbReference type="WBParaSite" id="snap_masked-unitig_39095-processed-gene-0.0-mRNA-1">
    <property type="protein sequence ID" value="snap_masked-unitig_39095-processed-gene-0.0-mRNA-1"/>
    <property type="gene ID" value="snap_masked-unitig_39095-processed-gene-0.0"/>
</dbReference>
<name>A0A1I8JRD6_9PLAT</name>
<dbReference type="EC" id="3.1.1.116" evidence="3"/>